<dbReference type="PROSITE" id="PS51379">
    <property type="entry name" value="4FE4S_FER_2"/>
    <property type="match status" value="1"/>
</dbReference>
<dbReference type="InterPro" id="IPR017896">
    <property type="entry name" value="4Fe4S_Fe-S-bd"/>
</dbReference>
<protein>
    <recommendedName>
        <fullName evidence="1">4Fe-4S ferredoxin-type domain-containing protein</fullName>
    </recommendedName>
</protein>
<reference evidence="2 3" key="1">
    <citation type="submission" date="2013-02" db="EMBL/GenBank/DDBJ databases">
        <title>The Genome Sequence of Acinetobacter bouvetii CIP 107468.</title>
        <authorList>
            <consortium name="The Broad Institute Genome Sequencing Platform"/>
            <consortium name="The Broad Institute Genome Sequencing Center for Infectious Disease"/>
            <person name="Cerqueira G."/>
            <person name="Feldgarden M."/>
            <person name="Courvalin P."/>
            <person name="Perichon B."/>
            <person name="Grillot-Courvalin C."/>
            <person name="Clermont D."/>
            <person name="Rocha E."/>
            <person name="Yoon E.-J."/>
            <person name="Nemec A."/>
            <person name="Walker B."/>
            <person name="Young S.K."/>
            <person name="Zeng Q."/>
            <person name="Gargeya S."/>
            <person name="Fitzgerald M."/>
            <person name="Haas B."/>
            <person name="Abouelleil A."/>
            <person name="Alvarado L."/>
            <person name="Arachchi H.M."/>
            <person name="Berlin A.M."/>
            <person name="Chapman S.B."/>
            <person name="Dewar J."/>
            <person name="Goldberg J."/>
            <person name="Griggs A."/>
            <person name="Gujja S."/>
            <person name="Hansen M."/>
            <person name="Howarth C."/>
            <person name="Imamovic A."/>
            <person name="Larimer J."/>
            <person name="McCowan C."/>
            <person name="Murphy C."/>
            <person name="Neiman D."/>
            <person name="Pearson M."/>
            <person name="Priest M."/>
            <person name="Roberts A."/>
            <person name="Saif S."/>
            <person name="Shea T."/>
            <person name="Sisk P."/>
            <person name="Sykes S."/>
            <person name="Wortman J."/>
            <person name="Nusbaum C."/>
            <person name="Birren B."/>
        </authorList>
    </citation>
    <scope>NUCLEOTIDE SEQUENCE [LARGE SCALE GENOMIC DNA]</scope>
    <source>
        <strain evidence="2 3">CIP 107468</strain>
    </source>
</reference>
<evidence type="ECO:0000313" key="3">
    <source>
        <dbReference type="Proteomes" id="UP000018460"/>
    </source>
</evidence>
<organism evidence="2 3">
    <name type="scientific">Acinetobacter bouvetii DSM 14964 = CIP 107468</name>
    <dbReference type="NCBI Taxonomy" id="1120925"/>
    <lineage>
        <taxon>Bacteria</taxon>
        <taxon>Pseudomonadati</taxon>
        <taxon>Pseudomonadota</taxon>
        <taxon>Gammaproteobacteria</taxon>
        <taxon>Moraxellales</taxon>
        <taxon>Moraxellaceae</taxon>
        <taxon>Acinetobacter</taxon>
    </lineage>
</organism>
<proteinExistence type="predicted"/>
<accession>N9C9I5</accession>
<sequence>MGEVIYEINPDLCTECVGHHDKPQCQLFCPVDCIPLDPNHAETQEELQLKYEKLTDQKTSSN</sequence>
<keyword evidence="3" id="KW-1185">Reference proteome</keyword>
<dbReference type="EMBL" id="APQD01000017">
    <property type="protein sequence ID" value="ENV82176.1"/>
    <property type="molecule type" value="Genomic_DNA"/>
</dbReference>
<dbReference type="eggNOG" id="COG1145">
    <property type="taxonomic scope" value="Bacteria"/>
</dbReference>
<evidence type="ECO:0000313" key="2">
    <source>
        <dbReference type="EMBL" id="ENV82176.1"/>
    </source>
</evidence>
<comment type="caution">
    <text evidence="2">The sequence shown here is derived from an EMBL/GenBank/DDBJ whole genome shotgun (WGS) entry which is preliminary data.</text>
</comment>
<feature type="domain" description="4Fe-4S ferredoxin-type" evidence="1">
    <location>
        <begin position="4"/>
        <end position="39"/>
    </location>
</feature>
<gene>
    <name evidence="2" type="ORF">F941_02307</name>
</gene>
<dbReference type="AlphaFoldDB" id="N9C9I5"/>
<evidence type="ECO:0000259" key="1">
    <source>
        <dbReference type="PROSITE" id="PS51379"/>
    </source>
</evidence>
<dbReference type="Gene3D" id="3.30.70.20">
    <property type="match status" value="1"/>
</dbReference>
<dbReference type="SUPFAM" id="SSF54862">
    <property type="entry name" value="4Fe-4S ferredoxins"/>
    <property type="match status" value="1"/>
</dbReference>
<dbReference type="Proteomes" id="UP000018460">
    <property type="component" value="Unassembled WGS sequence"/>
</dbReference>
<name>N9C9I5_9GAMM</name>
<dbReference type="PATRIC" id="fig|1120925.3.peg.2439"/>